<dbReference type="Pfam" id="PF00977">
    <property type="entry name" value="His_biosynth"/>
    <property type="match status" value="1"/>
</dbReference>
<evidence type="ECO:0000256" key="4">
    <source>
        <dbReference type="ARBA" id="ARBA00029440"/>
    </source>
</evidence>
<dbReference type="InterPro" id="IPR013785">
    <property type="entry name" value="Aldolase_TIM"/>
</dbReference>
<evidence type="ECO:0000313" key="6">
    <source>
        <dbReference type="EMBL" id="TCU24834.1"/>
    </source>
</evidence>
<dbReference type="GO" id="GO:0003949">
    <property type="term" value="F:1-(5-phosphoribosyl)-5-[(5-phosphoribosylamino)methylideneamino]imidazole-4-carboxamide isomerase activity"/>
    <property type="evidence" value="ECO:0007669"/>
    <property type="project" value="InterPro"/>
</dbReference>
<dbReference type="AlphaFoldDB" id="A0A4R3RTT6"/>
<evidence type="ECO:0000313" key="8">
    <source>
        <dbReference type="Proteomes" id="UP000295507"/>
    </source>
</evidence>
<keyword evidence="3 5" id="KW-0368">Histidine biosynthesis</keyword>
<dbReference type="PANTHER" id="PTHR43090">
    <property type="entry name" value="1-(5-PHOSPHORIBOSYL)-5-[(5-PHOSPHORIBOSYLAMINO)METHYLIDENEAMINO] IMIDAZOLE-4-CARBOXAMIDE ISOMERASE"/>
    <property type="match status" value="1"/>
</dbReference>
<dbReference type="Gene3D" id="3.20.20.70">
    <property type="entry name" value="Aldolase class I"/>
    <property type="match status" value="1"/>
</dbReference>
<evidence type="ECO:0000256" key="5">
    <source>
        <dbReference type="RuleBase" id="RU003657"/>
    </source>
</evidence>
<reference evidence="8 9" key="1">
    <citation type="submission" date="2019-03" db="EMBL/GenBank/DDBJ databases">
        <title>Genomic Encyclopedia of Type Strains, Phase IV (KMG-V): Genome sequencing to study the core and pangenomes of soil and plant-associated prokaryotes.</title>
        <authorList>
            <person name="Whitman W."/>
        </authorList>
    </citation>
    <scope>NUCLEOTIDE SEQUENCE [LARGE SCALE GENOMIC DNA]</scope>
    <source>
        <strain evidence="6 9">Gr42</strain>
        <strain evidence="7 8">IE4868</strain>
    </source>
</reference>
<evidence type="ECO:0000256" key="3">
    <source>
        <dbReference type="ARBA" id="ARBA00023102"/>
    </source>
</evidence>
<accession>A0A4R3RTT6</accession>
<evidence type="ECO:0000313" key="7">
    <source>
        <dbReference type="EMBL" id="TCU39580.1"/>
    </source>
</evidence>
<dbReference type="RefSeq" id="WP_132550934.1">
    <property type="nucleotide sequence ID" value="NZ_SMBJ01000006.1"/>
</dbReference>
<dbReference type="EMBL" id="SMBK01000003">
    <property type="protein sequence ID" value="TCU39580.1"/>
    <property type="molecule type" value="Genomic_DNA"/>
</dbReference>
<evidence type="ECO:0000313" key="9">
    <source>
        <dbReference type="Proteomes" id="UP000295547"/>
    </source>
</evidence>
<keyword evidence="9" id="KW-1185">Reference proteome</keyword>
<dbReference type="Proteomes" id="UP000295507">
    <property type="component" value="Unassembled WGS sequence"/>
</dbReference>
<sequence length="250" mass="26860">MLIIPVLDVKDGHVVRAQMGMRDTYRPLETPLSAISAISSVAEGLRQIHPFSIFYVADLDAIESGSSHFSAAAPLSLLKPRPDVWLDAGFRRKTDVRQVLSNAQIFAVLGSESQADTDVLSAFATHQRLILSLDFRGDAFLGPPAIMSTPDLWPRRVIVMTLDKVGARCGPDFDRLRSIKAIAGNRDIIAAGGIRNVNDLERLSDMGIAGALVATSLHSGELTATDVSAVMGAAGIQEKRRPASSLYPEA</sequence>
<dbReference type="InterPro" id="IPR044524">
    <property type="entry name" value="Isoase_HisA-like"/>
</dbReference>
<dbReference type="EMBL" id="SMBJ01000006">
    <property type="protein sequence ID" value="TCU24834.1"/>
    <property type="molecule type" value="Genomic_DNA"/>
</dbReference>
<evidence type="ECO:0000256" key="2">
    <source>
        <dbReference type="ARBA" id="ARBA00022605"/>
    </source>
</evidence>
<comment type="similarity">
    <text evidence="1 5">Belongs to the HisA/HisF family.</text>
</comment>
<comment type="pathway">
    <text evidence="4">Amino-acid biosynthesis.</text>
</comment>
<dbReference type="SUPFAM" id="SSF51366">
    <property type="entry name" value="Ribulose-phoshate binding barrel"/>
    <property type="match status" value="1"/>
</dbReference>
<dbReference type="GO" id="GO:0000162">
    <property type="term" value="P:L-tryptophan biosynthetic process"/>
    <property type="evidence" value="ECO:0007669"/>
    <property type="project" value="TreeGrafter"/>
</dbReference>
<dbReference type="PANTHER" id="PTHR43090:SF2">
    <property type="entry name" value="1-(5-PHOSPHORIBOSYL)-5-[(5-PHOSPHORIBOSYLAMINO)METHYLIDENEAMINO] IMIDAZOLE-4-CARBOXAMIDE ISOMERASE"/>
    <property type="match status" value="1"/>
</dbReference>
<dbReference type="OrthoDB" id="8535539at2"/>
<keyword evidence="7" id="KW-0413">Isomerase</keyword>
<keyword evidence="2 5" id="KW-0028">Amino-acid biosynthesis</keyword>
<proteinExistence type="inferred from homology"/>
<evidence type="ECO:0000256" key="1">
    <source>
        <dbReference type="ARBA" id="ARBA00009667"/>
    </source>
</evidence>
<dbReference type="CDD" id="cd04723">
    <property type="entry name" value="HisA_HisF"/>
    <property type="match status" value="1"/>
</dbReference>
<comment type="caution">
    <text evidence="7">The sequence shown here is derived from an EMBL/GenBank/DDBJ whole genome shotgun (WGS) entry which is preliminary data.</text>
</comment>
<dbReference type="GO" id="GO:0005737">
    <property type="term" value="C:cytoplasm"/>
    <property type="evidence" value="ECO:0007669"/>
    <property type="project" value="TreeGrafter"/>
</dbReference>
<organism evidence="7 8">
    <name type="scientific">Rhizobium azibense</name>
    <dbReference type="NCBI Taxonomy" id="1136135"/>
    <lineage>
        <taxon>Bacteria</taxon>
        <taxon>Pseudomonadati</taxon>
        <taxon>Pseudomonadota</taxon>
        <taxon>Alphaproteobacteria</taxon>
        <taxon>Hyphomicrobiales</taxon>
        <taxon>Rhizobiaceae</taxon>
        <taxon>Rhizobium/Agrobacterium group</taxon>
        <taxon>Rhizobium</taxon>
    </lineage>
</organism>
<dbReference type="InterPro" id="IPR011060">
    <property type="entry name" value="RibuloseP-bd_barrel"/>
</dbReference>
<protein>
    <submittedName>
        <fullName evidence="7">Phosphoribosylformimino-5-aminoimidazole carboxamide ribotide isomerase</fullName>
    </submittedName>
</protein>
<dbReference type="InterPro" id="IPR006062">
    <property type="entry name" value="His_biosynth"/>
</dbReference>
<gene>
    <name evidence="7" type="ORF">EV129_103427</name>
    <name evidence="6" type="ORF">EV130_106427</name>
</gene>
<dbReference type="GO" id="GO:0000105">
    <property type="term" value="P:L-histidine biosynthetic process"/>
    <property type="evidence" value="ECO:0007669"/>
    <property type="project" value="UniProtKB-KW"/>
</dbReference>
<dbReference type="Proteomes" id="UP000295547">
    <property type="component" value="Unassembled WGS sequence"/>
</dbReference>
<name>A0A4R3RTT6_9HYPH</name>